<dbReference type="InterPro" id="IPR035899">
    <property type="entry name" value="DBL_dom_sf"/>
</dbReference>
<proteinExistence type="predicted"/>
<feature type="region of interest" description="Disordered" evidence="1">
    <location>
        <begin position="72"/>
        <end position="92"/>
    </location>
</feature>
<dbReference type="AlphaFoldDB" id="A0A1V9YGM0"/>
<dbReference type="EMBL" id="JNBR01001831">
    <property type="protein sequence ID" value="OQR84866.1"/>
    <property type="molecule type" value="Genomic_DNA"/>
</dbReference>
<dbReference type="OrthoDB" id="207120at2759"/>
<dbReference type="Gene3D" id="1.20.900.10">
    <property type="entry name" value="Dbl homology (DH) domain"/>
    <property type="match status" value="1"/>
</dbReference>
<dbReference type="STRING" id="1202772.A0A1V9YGM0"/>
<dbReference type="PANTHER" id="PTHR12673">
    <property type="entry name" value="FACIOGENITAL DYSPLASIA PROTEIN"/>
    <property type="match status" value="1"/>
</dbReference>
<dbReference type="SMART" id="SM00325">
    <property type="entry name" value="RhoGEF"/>
    <property type="match status" value="1"/>
</dbReference>
<feature type="compositionally biased region" description="Low complexity" evidence="1">
    <location>
        <begin position="33"/>
        <end position="47"/>
    </location>
</feature>
<dbReference type="InterPro" id="IPR000219">
    <property type="entry name" value="DH_dom"/>
</dbReference>
<comment type="caution">
    <text evidence="3">The sequence shown here is derived from an EMBL/GenBank/DDBJ whole genome shotgun (WGS) entry which is preliminary data.</text>
</comment>
<organism evidence="3 4">
    <name type="scientific">Achlya hypogyna</name>
    <name type="common">Oomycete</name>
    <name type="synonym">Protoachlya hypogyna</name>
    <dbReference type="NCBI Taxonomy" id="1202772"/>
    <lineage>
        <taxon>Eukaryota</taxon>
        <taxon>Sar</taxon>
        <taxon>Stramenopiles</taxon>
        <taxon>Oomycota</taxon>
        <taxon>Saprolegniomycetes</taxon>
        <taxon>Saprolegniales</taxon>
        <taxon>Achlyaceae</taxon>
        <taxon>Achlya</taxon>
    </lineage>
</organism>
<dbReference type="SUPFAM" id="SSF48065">
    <property type="entry name" value="DBL homology domain (DH-domain)"/>
    <property type="match status" value="1"/>
</dbReference>
<evidence type="ECO:0000256" key="1">
    <source>
        <dbReference type="SAM" id="MobiDB-lite"/>
    </source>
</evidence>
<feature type="region of interest" description="Disordered" evidence="1">
    <location>
        <begin position="23"/>
        <end position="47"/>
    </location>
</feature>
<gene>
    <name evidence="3" type="ORF">ACHHYP_12567</name>
</gene>
<feature type="domain" description="DH" evidence="2">
    <location>
        <begin position="114"/>
        <end position="299"/>
    </location>
</feature>
<evidence type="ECO:0000313" key="3">
    <source>
        <dbReference type="EMBL" id="OQR84866.1"/>
    </source>
</evidence>
<protein>
    <recommendedName>
        <fullName evidence="2">DH domain-containing protein</fullName>
    </recommendedName>
</protein>
<evidence type="ECO:0000313" key="4">
    <source>
        <dbReference type="Proteomes" id="UP000243579"/>
    </source>
</evidence>
<sequence>MEIADWTSDKLRVPSFLRGGHRWKRTGSDSDVDPVSRSSSASSGSLSSRRLSQLQLLSGHHIRLDSFRRQHPALQGDGDSASQRRPLADSDDSDDDLILLDLWEDSPLPPPSVQCYAVLREFVTTERAYLEALGAMKSVFAGVFSHTFAHPALTTLYATTLSLHALHDELVSALPVTLASPDLLVPQSRAVIAALRRRLPFFKLYSHYCSSYKDVTTLLQVRPVTLVAPECQAFVVTLCQASRALNVDMQCEMIKPVQRLCRYPLLVAEWLACAPPELTKPLADLLAEVKEVAALVNERVRAEQNNVKLFDLRARLVGPGRPELCFPTRHFISDCHVHVMSMMSLVPWDFWVSRPRTLILLSDMLLVAKPARKHRLKVRKQFAWAQVSAEEIDTIKCPSWDASMSFVLRCQRFDGQWTSMVLKCGSAKHKREVLTLLRSVISRCAKPIHHLPSVSAV</sequence>
<dbReference type="PROSITE" id="PS50010">
    <property type="entry name" value="DH_2"/>
    <property type="match status" value="1"/>
</dbReference>
<dbReference type="Proteomes" id="UP000243579">
    <property type="component" value="Unassembled WGS sequence"/>
</dbReference>
<dbReference type="InterPro" id="IPR051092">
    <property type="entry name" value="FYVE_RhoGEF_PH"/>
</dbReference>
<dbReference type="Gene3D" id="2.30.29.30">
    <property type="entry name" value="Pleckstrin-homology domain (PH domain)/Phosphotyrosine-binding domain (PTB)"/>
    <property type="match status" value="1"/>
</dbReference>
<dbReference type="PANTHER" id="PTHR12673:SF270">
    <property type="entry name" value="FYVE-TYPE DOMAIN-CONTAINING PROTEIN"/>
    <property type="match status" value="1"/>
</dbReference>
<keyword evidence="4" id="KW-1185">Reference proteome</keyword>
<evidence type="ECO:0000259" key="2">
    <source>
        <dbReference type="PROSITE" id="PS50010"/>
    </source>
</evidence>
<dbReference type="Pfam" id="PF00621">
    <property type="entry name" value="RhoGEF"/>
    <property type="match status" value="1"/>
</dbReference>
<reference evidence="3 4" key="1">
    <citation type="journal article" date="2014" name="Genome Biol. Evol.">
        <title>The secreted proteins of Achlya hypogyna and Thraustotheca clavata identify the ancestral oomycete secretome and reveal gene acquisitions by horizontal gene transfer.</title>
        <authorList>
            <person name="Misner I."/>
            <person name="Blouin N."/>
            <person name="Leonard G."/>
            <person name="Richards T.A."/>
            <person name="Lane C.E."/>
        </authorList>
    </citation>
    <scope>NUCLEOTIDE SEQUENCE [LARGE SCALE GENOMIC DNA]</scope>
    <source>
        <strain evidence="3 4">ATCC 48635</strain>
    </source>
</reference>
<dbReference type="InterPro" id="IPR011993">
    <property type="entry name" value="PH-like_dom_sf"/>
</dbReference>
<name>A0A1V9YGM0_ACHHY</name>
<accession>A0A1V9YGM0</accession>
<dbReference type="GO" id="GO:0005737">
    <property type="term" value="C:cytoplasm"/>
    <property type="evidence" value="ECO:0007669"/>
    <property type="project" value="TreeGrafter"/>
</dbReference>
<dbReference type="GO" id="GO:0005085">
    <property type="term" value="F:guanyl-nucleotide exchange factor activity"/>
    <property type="evidence" value="ECO:0007669"/>
    <property type="project" value="InterPro"/>
</dbReference>